<feature type="domain" description="Calcineurin-like phosphoesterase" evidence="3">
    <location>
        <begin position="143"/>
        <end position="249"/>
    </location>
</feature>
<accession>A0A5M3MY40</accession>
<gene>
    <name evidence="4" type="ORF">CONPUDRAFT_80433</name>
</gene>
<dbReference type="EMBL" id="JH711575">
    <property type="protein sequence ID" value="EIW83937.1"/>
    <property type="molecule type" value="Genomic_DNA"/>
</dbReference>
<dbReference type="Gene3D" id="3.60.21.10">
    <property type="match status" value="1"/>
</dbReference>
<dbReference type="GO" id="GO:0016787">
    <property type="term" value="F:hydrolase activity"/>
    <property type="evidence" value="ECO:0007669"/>
    <property type="project" value="InterPro"/>
</dbReference>
<evidence type="ECO:0000259" key="3">
    <source>
        <dbReference type="Pfam" id="PF00149"/>
    </source>
</evidence>
<keyword evidence="5" id="KW-1185">Reference proteome</keyword>
<proteinExistence type="predicted"/>
<feature type="region of interest" description="Disordered" evidence="1">
    <location>
        <begin position="275"/>
        <end position="295"/>
    </location>
</feature>
<dbReference type="PANTHER" id="PTHR46546">
    <property type="entry name" value="SHEWANELLA-LIKE PROTEIN PHOSPHATASE 1"/>
    <property type="match status" value="1"/>
</dbReference>
<organism evidence="4 5">
    <name type="scientific">Coniophora puteana (strain RWD-64-598)</name>
    <name type="common">Brown rot fungus</name>
    <dbReference type="NCBI Taxonomy" id="741705"/>
    <lineage>
        <taxon>Eukaryota</taxon>
        <taxon>Fungi</taxon>
        <taxon>Dikarya</taxon>
        <taxon>Basidiomycota</taxon>
        <taxon>Agaricomycotina</taxon>
        <taxon>Agaricomycetes</taxon>
        <taxon>Agaricomycetidae</taxon>
        <taxon>Boletales</taxon>
        <taxon>Coniophorineae</taxon>
        <taxon>Coniophoraceae</taxon>
        <taxon>Coniophora</taxon>
    </lineage>
</organism>
<comment type="caution">
    <text evidence="4">The sequence shown here is derived from an EMBL/GenBank/DDBJ whole genome shotgun (WGS) entry which is preliminary data.</text>
</comment>
<dbReference type="PANTHER" id="PTHR46546:SF4">
    <property type="entry name" value="SHEWANELLA-LIKE PROTEIN PHOSPHATASE 1"/>
    <property type="match status" value="1"/>
</dbReference>
<reference evidence="5" key="1">
    <citation type="journal article" date="2012" name="Science">
        <title>The Paleozoic origin of enzymatic lignin decomposition reconstructed from 31 fungal genomes.</title>
        <authorList>
            <person name="Floudas D."/>
            <person name="Binder M."/>
            <person name="Riley R."/>
            <person name="Barry K."/>
            <person name="Blanchette R.A."/>
            <person name="Henrissat B."/>
            <person name="Martinez A.T."/>
            <person name="Otillar R."/>
            <person name="Spatafora J.W."/>
            <person name="Yadav J.S."/>
            <person name="Aerts A."/>
            <person name="Benoit I."/>
            <person name="Boyd A."/>
            <person name="Carlson A."/>
            <person name="Copeland A."/>
            <person name="Coutinho P.M."/>
            <person name="de Vries R.P."/>
            <person name="Ferreira P."/>
            <person name="Findley K."/>
            <person name="Foster B."/>
            <person name="Gaskell J."/>
            <person name="Glotzer D."/>
            <person name="Gorecki P."/>
            <person name="Heitman J."/>
            <person name="Hesse C."/>
            <person name="Hori C."/>
            <person name="Igarashi K."/>
            <person name="Jurgens J.A."/>
            <person name="Kallen N."/>
            <person name="Kersten P."/>
            <person name="Kohler A."/>
            <person name="Kuees U."/>
            <person name="Kumar T.K.A."/>
            <person name="Kuo A."/>
            <person name="LaButti K."/>
            <person name="Larrondo L.F."/>
            <person name="Lindquist E."/>
            <person name="Ling A."/>
            <person name="Lombard V."/>
            <person name="Lucas S."/>
            <person name="Lundell T."/>
            <person name="Martin R."/>
            <person name="McLaughlin D.J."/>
            <person name="Morgenstern I."/>
            <person name="Morin E."/>
            <person name="Murat C."/>
            <person name="Nagy L.G."/>
            <person name="Nolan M."/>
            <person name="Ohm R.A."/>
            <person name="Patyshakuliyeva A."/>
            <person name="Rokas A."/>
            <person name="Ruiz-Duenas F.J."/>
            <person name="Sabat G."/>
            <person name="Salamov A."/>
            <person name="Samejima M."/>
            <person name="Schmutz J."/>
            <person name="Slot J.C."/>
            <person name="St John F."/>
            <person name="Stenlid J."/>
            <person name="Sun H."/>
            <person name="Sun S."/>
            <person name="Syed K."/>
            <person name="Tsang A."/>
            <person name="Wiebenga A."/>
            <person name="Young D."/>
            <person name="Pisabarro A."/>
            <person name="Eastwood D.C."/>
            <person name="Martin F."/>
            <person name="Cullen D."/>
            <person name="Grigoriev I.V."/>
            <person name="Hibbett D.S."/>
        </authorList>
    </citation>
    <scope>NUCLEOTIDE SEQUENCE [LARGE SCALE GENOMIC DNA]</scope>
    <source>
        <strain evidence="5">RWD-64-598 SS2</strain>
    </source>
</reference>
<evidence type="ECO:0000313" key="5">
    <source>
        <dbReference type="Proteomes" id="UP000053558"/>
    </source>
</evidence>
<dbReference type="AlphaFoldDB" id="A0A5M3MY40"/>
<dbReference type="OMA" id="SERGPMW"/>
<dbReference type="RefSeq" id="XP_007765477.1">
    <property type="nucleotide sequence ID" value="XM_007767287.1"/>
</dbReference>
<dbReference type="GeneID" id="19210088"/>
<dbReference type="Pfam" id="PF00149">
    <property type="entry name" value="Metallophos"/>
    <property type="match status" value="1"/>
</dbReference>
<dbReference type="OrthoDB" id="5976022at2759"/>
<evidence type="ECO:0000313" key="4">
    <source>
        <dbReference type="EMBL" id="EIW83937.1"/>
    </source>
</evidence>
<evidence type="ECO:0000256" key="1">
    <source>
        <dbReference type="SAM" id="MobiDB-lite"/>
    </source>
</evidence>
<protein>
    <submittedName>
        <fullName evidence="4">Metallo-dependent phosphatase</fullName>
    </submittedName>
</protein>
<evidence type="ECO:0000256" key="2">
    <source>
        <dbReference type="SAM" id="SignalP"/>
    </source>
</evidence>
<sequence length="484" mass="52756">MRSSTLAFLLLPLLALSLAYYVQSHNSPLGPAPHLGVSLGVPLTLSGLASLAQAAAARVRSAATLAAVHPDVIYNNAHHYLVNVPVPKIQWPAVVQQWIPDLGLGSSVVIQQKPTTSSGLPALTLGPFEPLEVDPNREEFRRRIVAVGDIHGDVLNAYKILQTAGVVNEEGNWTGEVDMFVQTGDIIDRGDDTIILFKWFEDLRVEAEAVGGRVISHMGNHEWMNVIGDWRYVLPTEIQTFETVQKRFEALTTGWLGEAWAANYTVTSRIPLHPSLGPPNTDYPAPPASPHAHANNAGPLSHAAFSFVHGGLAPQYPALAPFPSAINELGASLLRKLRFRRPLPRPHPPYGYPGLPAGTTPEEARLYGGDGPLWYRGWAELPDAVVCKQVDGVLEKTGTRRMVMGHTPNFEGIRSRCDGKIIIIDTGISHAYGGAISALSVEYKLVPLQKGGWKEQEVVKAIYAEKEEEVLVMASRDVDGDDFW</sequence>
<dbReference type="SUPFAM" id="SSF56300">
    <property type="entry name" value="Metallo-dependent phosphatases"/>
    <property type="match status" value="1"/>
</dbReference>
<keyword evidence="2" id="KW-0732">Signal</keyword>
<dbReference type="Proteomes" id="UP000053558">
    <property type="component" value="Unassembled WGS sequence"/>
</dbReference>
<dbReference type="InterPro" id="IPR004843">
    <property type="entry name" value="Calcineurin-like_PHP"/>
</dbReference>
<feature type="signal peptide" evidence="2">
    <location>
        <begin position="1"/>
        <end position="19"/>
    </location>
</feature>
<name>A0A5M3MY40_CONPW</name>
<dbReference type="InterPro" id="IPR029052">
    <property type="entry name" value="Metallo-depent_PP-like"/>
</dbReference>
<feature type="chain" id="PRO_5024383258" evidence="2">
    <location>
        <begin position="20"/>
        <end position="484"/>
    </location>
</feature>
<dbReference type="KEGG" id="cput:CONPUDRAFT_80433"/>